<dbReference type="InterPro" id="IPR002083">
    <property type="entry name" value="MATH/TRAF_dom"/>
</dbReference>
<comment type="caution">
    <text evidence="8">The sequence shown here is derived from an EMBL/GenBank/DDBJ whole genome shotgun (WGS) entry which is preliminary data.</text>
</comment>
<reference evidence="8" key="1">
    <citation type="submission" date="2020-08" db="EMBL/GenBank/DDBJ databases">
        <title>Multicomponent nature underlies the extraordinary mechanical properties of spider dragline silk.</title>
        <authorList>
            <person name="Kono N."/>
            <person name="Nakamura H."/>
            <person name="Mori M."/>
            <person name="Yoshida Y."/>
            <person name="Ohtoshi R."/>
            <person name="Malay A.D."/>
            <person name="Moran D.A.P."/>
            <person name="Tomita M."/>
            <person name="Numata K."/>
            <person name="Arakawa K."/>
        </authorList>
    </citation>
    <scope>NUCLEOTIDE SEQUENCE</scope>
</reference>
<dbReference type="PANTHER" id="PTHR24413">
    <property type="entry name" value="SPECKLE-TYPE POZ PROTEIN"/>
    <property type="match status" value="1"/>
</dbReference>
<protein>
    <submittedName>
        <fullName evidence="8">TD and POZ domain-containing protein 3</fullName>
    </submittedName>
</protein>
<dbReference type="SUPFAM" id="SSF49599">
    <property type="entry name" value="TRAF domain-like"/>
    <property type="match status" value="1"/>
</dbReference>
<dbReference type="InterPro" id="IPR056423">
    <property type="entry name" value="BACK_BPM_SPOP"/>
</dbReference>
<dbReference type="PROSITE" id="PS50097">
    <property type="entry name" value="BTB"/>
    <property type="match status" value="1"/>
</dbReference>
<dbReference type="Gene3D" id="3.30.710.10">
    <property type="entry name" value="Potassium Channel Kv1.1, Chain A"/>
    <property type="match status" value="1"/>
</dbReference>
<keyword evidence="9" id="KW-1185">Reference proteome</keyword>
<dbReference type="InterPro" id="IPR000210">
    <property type="entry name" value="BTB/POZ_dom"/>
</dbReference>
<evidence type="ECO:0000256" key="2">
    <source>
        <dbReference type="ARBA" id="ARBA00004906"/>
    </source>
</evidence>
<dbReference type="GO" id="GO:0030163">
    <property type="term" value="P:protein catabolic process"/>
    <property type="evidence" value="ECO:0007669"/>
    <property type="project" value="UniProtKB-ARBA"/>
</dbReference>
<dbReference type="CDD" id="cd00121">
    <property type="entry name" value="MATH"/>
    <property type="match status" value="1"/>
</dbReference>
<dbReference type="Proteomes" id="UP000886998">
    <property type="component" value="Unassembled WGS sequence"/>
</dbReference>
<proteinExistence type="inferred from homology"/>
<comment type="pathway">
    <text evidence="2">Protein modification; protein ubiquitination.</text>
</comment>
<feature type="domain" description="BTB" evidence="6">
    <location>
        <begin position="249"/>
        <end position="309"/>
    </location>
</feature>
<evidence type="ECO:0000313" key="8">
    <source>
        <dbReference type="EMBL" id="GFY38854.1"/>
    </source>
</evidence>
<organism evidence="8 9">
    <name type="scientific">Trichonephila inaurata madagascariensis</name>
    <dbReference type="NCBI Taxonomy" id="2747483"/>
    <lineage>
        <taxon>Eukaryota</taxon>
        <taxon>Metazoa</taxon>
        <taxon>Ecdysozoa</taxon>
        <taxon>Arthropoda</taxon>
        <taxon>Chelicerata</taxon>
        <taxon>Arachnida</taxon>
        <taxon>Araneae</taxon>
        <taxon>Araneomorphae</taxon>
        <taxon>Entelegynae</taxon>
        <taxon>Araneoidea</taxon>
        <taxon>Nephilidae</taxon>
        <taxon>Trichonephila</taxon>
        <taxon>Trichonephila inaurata</taxon>
    </lineage>
</organism>
<gene>
    <name evidence="8" type="primary">Tdpoz3_27</name>
    <name evidence="8" type="ORF">TNIN_401241</name>
</gene>
<keyword evidence="4" id="KW-0833">Ubl conjugation pathway</keyword>
<dbReference type="Gene3D" id="2.60.210.10">
    <property type="entry name" value="Apoptosis, Tumor Necrosis Factor Receptor Associated Protein 2, Chain A"/>
    <property type="match status" value="1"/>
</dbReference>
<evidence type="ECO:0000313" key="9">
    <source>
        <dbReference type="Proteomes" id="UP000886998"/>
    </source>
</evidence>
<dbReference type="InterPro" id="IPR011333">
    <property type="entry name" value="SKP1/BTB/POZ_sf"/>
</dbReference>
<dbReference type="InterPro" id="IPR008974">
    <property type="entry name" value="TRAF-like"/>
</dbReference>
<dbReference type="Pfam" id="PF00651">
    <property type="entry name" value="BTB"/>
    <property type="match status" value="1"/>
</dbReference>
<evidence type="ECO:0000256" key="5">
    <source>
        <dbReference type="ARBA" id="ARBA00023242"/>
    </source>
</evidence>
<sequence>MAENVLKSLPYREADLYGVTQLKNVIFLYEWNIGNFSSYLDRKYEILSPNFSFDQKGETKWKLVLCPKQSYPEGTELNVKLVKISNDGKAHGVKYKISAVSKQSSSKEMLWKEKIFRNSYDYDEFSVISLSDLKGKKYLQDGALILRCEMDVLFAENQNEDNLQCASATNQNVNDPNINNFSNNIFTETPIKSYTVKETKIKNCDNNFYNNGKLNCSNMMLEKSSLTTDDGLSGLSDDFKGLYLSKNFADIIILSEGTQMFAHKAILSARSEYFKMLCSGKGPINNTIEIPEVKSAVMEAVLYYIYTSKTRELTPDFAVDMLNVAKKLCLNQLQQTLVNFLKINITVENVTEILQLSEEQNMEDLKNACLKFINSHHSTVVRSHKWQIMIRNNPRIAGQVLLAVAAFQNHNSL</sequence>
<dbReference type="Gene3D" id="1.25.40.420">
    <property type="match status" value="1"/>
</dbReference>
<evidence type="ECO:0000256" key="4">
    <source>
        <dbReference type="ARBA" id="ARBA00022786"/>
    </source>
</evidence>
<comment type="similarity">
    <text evidence="3">Belongs to the Tdpoz family.</text>
</comment>
<evidence type="ECO:0000256" key="3">
    <source>
        <dbReference type="ARBA" id="ARBA00010846"/>
    </source>
</evidence>
<keyword evidence="5" id="KW-0539">Nucleus</keyword>
<name>A0A8X7BQV0_9ARAC</name>
<comment type="subcellular location">
    <subcellularLocation>
        <location evidence="1">Nucleus</location>
    </subcellularLocation>
</comment>
<dbReference type="PROSITE" id="PS50144">
    <property type="entry name" value="MATH"/>
    <property type="match status" value="1"/>
</dbReference>
<accession>A0A8X7BQV0</accession>
<dbReference type="OrthoDB" id="684045at2759"/>
<dbReference type="EMBL" id="BMAV01001090">
    <property type="protein sequence ID" value="GFY38854.1"/>
    <property type="molecule type" value="Genomic_DNA"/>
</dbReference>
<evidence type="ECO:0000259" key="6">
    <source>
        <dbReference type="PROSITE" id="PS50097"/>
    </source>
</evidence>
<dbReference type="GO" id="GO:0005634">
    <property type="term" value="C:nucleus"/>
    <property type="evidence" value="ECO:0007669"/>
    <property type="project" value="UniProtKB-SubCell"/>
</dbReference>
<dbReference type="AlphaFoldDB" id="A0A8X7BQV0"/>
<evidence type="ECO:0000256" key="1">
    <source>
        <dbReference type="ARBA" id="ARBA00004123"/>
    </source>
</evidence>
<evidence type="ECO:0000259" key="7">
    <source>
        <dbReference type="PROSITE" id="PS50144"/>
    </source>
</evidence>
<dbReference type="CDD" id="cd18186">
    <property type="entry name" value="BTB_POZ_ZBTB_KLHL-like"/>
    <property type="match status" value="1"/>
</dbReference>
<dbReference type="SMART" id="SM00225">
    <property type="entry name" value="BTB"/>
    <property type="match status" value="1"/>
</dbReference>
<feature type="domain" description="MATH" evidence="7">
    <location>
        <begin position="26"/>
        <end position="150"/>
    </location>
</feature>
<dbReference type="SUPFAM" id="SSF54695">
    <property type="entry name" value="POZ domain"/>
    <property type="match status" value="1"/>
</dbReference>
<dbReference type="Pfam" id="PF24570">
    <property type="entry name" value="BACK_BPM_SPOP"/>
    <property type="match status" value="1"/>
</dbReference>